<reference evidence="1 2" key="1">
    <citation type="submission" date="2018-10" db="EMBL/GenBank/DDBJ databases">
        <title>Fifty Aureobasidium pullulans genomes reveal a recombining polyextremotolerant generalist.</title>
        <authorList>
            <person name="Gostincar C."/>
            <person name="Turk M."/>
            <person name="Zajc J."/>
            <person name="Gunde-Cimerman N."/>
        </authorList>
    </citation>
    <scope>NUCLEOTIDE SEQUENCE [LARGE SCALE GENOMIC DNA]</scope>
    <source>
        <strain evidence="1 2">EXF-3844</strain>
    </source>
</reference>
<evidence type="ECO:0000313" key="2">
    <source>
        <dbReference type="Proteomes" id="UP000310121"/>
    </source>
</evidence>
<sequence length="200" mass="22472">MTAEFAPTAGIMKVLVAGVASSRKVQAINTAYGLAVDKTVEKYEEYEQTVVNSKARRMYRMMIGSRSSHIGWDDFNVDIVDFLSGGPFENQPAQMKLCKEQWDSDLSTEIEIASKKKKQVTVKRNGTIGRFVTECEAIAAADPVYRARFGLGFHCRDDKHDKDDEEKEAMANPEVLAKLTMTPEQHRSCMELIRKGDLDV</sequence>
<comment type="caution">
    <text evidence="1">The sequence shown here is derived from an EMBL/GenBank/DDBJ whole genome shotgun (WGS) entry which is preliminary data.</text>
</comment>
<name>A0A4S9VEQ8_AURPU</name>
<evidence type="ECO:0000313" key="1">
    <source>
        <dbReference type="EMBL" id="THZ50320.1"/>
    </source>
</evidence>
<accession>A0A4S9VEQ8</accession>
<dbReference type="EMBL" id="QZBN01000160">
    <property type="protein sequence ID" value="THZ50320.1"/>
    <property type="molecule type" value="Genomic_DNA"/>
</dbReference>
<dbReference type="AlphaFoldDB" id="A0A4S9VEQ8"/>
<dbReference type="Proteomes" id="UP000310121">
    <property type="component" value="Unassembled WGS sequence"/>
</dbReference>
<organism evidence="1 2">
    <name type="scientific">Aureobasidium pullulans</name>
    <name type="common">Black yeast</name>
    <name type="synonym">Pullularia pullulans</name>
    <dbReference type="NCBI Taxonomy" id="5580"/>
    <lineage>
        <taxon>Eukaryota</taxon>
        <taxon>Fungi</taxon>
        <taxon>Dikarya</taxon>
        <taxon>Ascomycota</taxon>
        <taxon>Pezizomycotina</taxon>
        <taxon>Dothideomycetes</taxon>
        <taxon>Dothideomycetidae</taxon>
        <taxon>Dothideales</taxon>
        <taxon>Saccotheciaceae</taxon>
        <taxon>Aureobasidium</taxon>
    </lineage>
</organism>
<proteinExistence type="predicted"/>
<gene>
    <name evidence="1" type="ORF">D6C90_02696</name>
</gene>
<protein>
    <submittedName>
        <fullName evidence="1">Uncharacterized protein</fullName>
    </submittedName>
</protein>